<dbReference type="Proteomes" id="UP000887565">
    <property type="component" value="Unplaced"/>
</dbReference>
<name>A0A915K6X5_ROMCU</name>
<sequence length="76" mass="8724">MRYHVCRIIVTQDQHKIVAAIAVQVTLRLKFQLPAFGNETVRLSSDRRNGWRLHISSHRVSGHDNAKQNCQPESFG</sequence>
<dbReference type="WBParaSite" id="nRc.2.0.1.t34496-RA">
    <property type="protein sequence ID" value="nRc.2.0.1.t34496-RA"/>
    <property type="gene ID" value="nRc.2.0.1.g34496"/>
</dbReference>
<protein>
    <submittedName>
        <fullName evidence="2">Uncharacterized protein</fullName>
    </submittedName>
</protein>
<organism evidence="1 2">
    <name type="scientific">Romanomermis culicivorax</name>
    <name type="common">Nematode worm</name>
    <dbReference type="NCBI Taxonomy" id="13658"/>
    <lineage>
        <taxon>Eukaryota</taxon>
        <taxon>Metazoa</taxon>
        <taxon>Ecdysozoa</taxon>
        <taxon>Nematoda</taxon>
        <taxon>Enoplea</taxon>
        <taxon>Dorylaimia</taxon>
        <taxon>Mermithida</taxon>
        <taxon>Mermithoidea</taxon>
        <taxon>Mermithidae</taxon>
        <taxon>Romanomermis</taxon>
    </lineage>
</organism>
<evidence type="ECO:0000313" key="2">
    <source>
        <dbReference type="WBParaSite" id="nRc.2.0.1.t34496-RA"/>
    </source>
</evidence>
<dbReference type="AlphaFoldDB" id="A0A915K6X5"/>
<accession>A0A915K6X5</accession>
<reference evidence="2" key="1">
    <citation type="submission" date="2022-11" db="UniProtKB">
        <authorList>
            <consortium name="WormBaseParasite"/>
        </authorList>
    </citation>
    <scope>IDENTIFICATION</scope>
</reference>
<proteinExistence type="predicted"/>
<keyword evidence="1" id="KW-1185">Reference proteome</keyword>
<evidence type="ECO:0000313" key="1">
    <source>
        <dbReference type="Proteomes" id="UP000887565"/>
    </source>
</evidence>